<protein>
    <submittedName>
        <fullName evidence="1">Uncharacterized protein</fullName>
    </submittedName>
</protein>
<proteinExistence type="predicted"/>
<sequence>MTTQYRPEGWEKDHPYSAGGDGFEAGADAMLEGLKKSEVWIKTDGKDGILMSPAYGMENWKKGYLVFIEVE</sequence>
<organism evidence="1">
    <name type="scientific">marine sediment metagenome</name>
    <dbReference type="NCBI Taxonomy" id="412755"/>
    <lineage>
        <taxon>unclassified sequences</taxon>
        <taxon>metagenomes</taxon>
        <taxon>ecological metagenomes</taxon>
    </lineage>
</organism>
<dbReference type="EMBL" id="LAZR01008208">
    <property type="protein sequence ID" value="KKM80282.1"/>
    <property type="molecule type" value="Genomic_DNA"/>
</dbReference>
<evidence type="ECO:0000313" key="1">
    <source>
        <dbReference type="EMBL" id="KKM80282.1"/>
    </source>
</evidence>
<gene>
    <name evidence="1" type="ORF">LCGC14_1341330</name>
</gene>
<reference evidence="1" key="1">
    <citation type="journal article" date="2015" name="Nature">
        <title>Complex archaea that bridge the gap between prokaryotes and eukaryotes.</title>
        <authorList>
            <person name="Spang A."/>
            <person name="Saw J.H."/>
            <person name="Jorgensen S.L."/>
            <person name="Zaremba-Niedzwiedzka K."/>
            <person name="Martijn J."/>
            <person name="Lind A.E."/>
            <person name="van Eijk R."/>
            <person name="Schleper C."/>
            <person name="Guy L."/>
            <person name="Ettema T.J."/>
        </authorList>
    </citation>
    <scope>NUCLEOTIDE SEQUENCE</scope>
</reference>
<dbReference type="AlphaFoldDB" id="A0A0F9NFY9"/>
<accession>A0A0F9NFY9</accession>
<name>A0A0F9NFY9_9ZZZZ</name>
<comment type="caution">
    <text evidence="1">The sequence shown here is derived from an EMBL/GenBank/DDBJ whole genome shotgun (WGS) entry which is preliminary data.</text>
</comment>